<dbReference type="InterPro" id="IPR043519">
    <property type="entry name" value="NT_sf"/>
</dbReference>
<dbReference type="HOGENOM" id="CLU_101755_0_0_11"/>
<feature type="domain" description="Polymerase nucleotidyl transferase" evidence="1">
    <location>
        <begin position="104"/>
        <end position="151"/>
    </location>
</feature>
<dbReference type="SUPFAM" id="SSF46785">
    <property type="entry name" value="Winged helix' DNA-binding domain"/>
    <property type="match status" value="1"/>
</dbReference>
<accession>E6S7I9</accession>
<dbReference type="InterPro" id="IPR002934">
    <property type="entry name" value="Polymerase_NTP_transf_dom"/>
</dbReference>
<dbReference type="KEGG" id="ica:Intca_0333"/>
<dbReference type="EMBL" id="CP002343">
    <property type="protein sequence ID" value="ADU46884.1"/>
    <property type="molecule type" value="Genomic_DNA"/>
</dbReference>
<dbReference type="InterPro" id="IPR036390">
    <property type="entry name" value="WH_DNA-bd_sf"/>
</dbReference>
<dbReference type="GO" id="GO:0016779">
    <property type="term" value="F:nucleotidyltransferase activity"/>
    <property type="evidence" value="ECO:0007669"/>
    <property type="project" value="InterPro"/>
</dbReference>
<keyword evidence="3" id="KW-1185">Reference proteome</keyword>
<dbReference type="Proteomes" id="UP000008914">
    <property type="component" value="Chromosome"/>
</dbReference>
<name>E6S7I9_INTC7</name>
<proteinExistence type="predicted"/>
<evidence type="ECO:0000313" key="3">
    <source>
        <dbReference type="Proteomes" id="UP000008914"/>
    </source>
</evidence>
<protein>
    <submittedName>
        <fullName evidence="2">DNA polymerase beta domain protein region</fullName>
    </submittedName>
</protein>
<dbReference type="STRING" id="710696.Intca_0333"/>
<dbReference type="OrthoDB" id="3826063at2"/>
<sequence>MDLSQPLSTVAPTLDADALTVLARTDTPLTGRGIASLVRRGSRPGIQAVLNRLVEHGLVTAQPAGSATLYRLNREHLLAEPLLAMVTANATLTRRIRDEIGSWNHPAVAAALFGSYARGQAHAGSDIDLFLVRPDGTDEGAPGWRAQVDSLEVRVRAWTGNLLEVLEVDEREVAAMGARKDRLVEELLNDALQLVGPEPRHLFRSRRSAR</sequence>
<reference evidence="2 3" key="1">
    <citation type="journal article" date="2010" name="Stand. Genomic Sci.">
        <title>Complete genome sequence of Intrasporangium calvum type strain (7 KIP).</title>
        <authorList>
            <person name="Del Rio T.G."/>
            <person name="Chertkov O."/>
            <person name="Yasawong M."/>
            <person name="Lucas S."/>
            <person name="Deshpande S."/>
            <person name="Cheng J.F."/>
            <person name="Detter C."/>
            <person name="Tapia R."/>
            <person name="Han C."/>
            <person name="Goodwin L."/>
            <person name="Pitluck S."/>
            <person name="Liolios K."/>
            <person name="Ivanova N."/>
            <person name="Mavromatis K."/>
            <person name="Pati A."/>
            <person name="Chen A."/>
            <person name="Palaniappan K."/>
            <person name="Land M."/>
            <person name="Hauser L."/>
            <person name="Chang Y.J."/>
            <person name="Jeffries C.D."/>
            <person name="Rohde M."/>
            <person name="Pukall R."/>
            <person name="Sikorski J."/>
            <person name="Goker M."/>
            <person name="Woyke T."/>
            <person name="Bristow J."/>
            <person name="Eisen J.A."/>
            <person name="Markowitz V."/>
            <person name="Hugenholtz P."/>
            <person name="Kyrpides N.C."/>
            <person name="Klenk H.P."/>
            <person name="Lapidus A."/>
        </authorList>
    </citation>
    <scope>NUCLEOTIDE SEQUENCE [LARGE SCALE GENOMIC DNA]</scope>
    <source>
        <strain evidence="3">ATCC 23552 / DSM 43043 / JCM 3097 / NBRC 12989 / 7 KIP</strain>
    </source>
</reference>
<evidence type="ECO:0000313" key="2">
    <source>
        <dbReference type="EMBL" id="ADU46884.1"/>
    </source>
</evidence>
<gene>
    <name evidence="2" type="ordered locus">Intca_0333</name>
</gene>
<dbReference type="Pfam" id="PF01909">
    <property type="entry name" value="NTP_transf_2"/>
    <property type="match status" value="1"/>
</dbReference>
<organism evidence="2 3">
    <name type="scientific">Intrasporangium calvum (strain ATCC 23552 / DSM 43043 / JCM 3097 / NBRC 12989 / NCIMB 10167 / NRRL B-3866 / 7 KIP)</name>
    <dbReference type="NCBI Taxonomy" id="710696"/>
    <lineage>
        <taxon>Bacteria</taxon>
        <taxon>Bacillati</taxon>
        <taxon>Actinomycetota</taxon>
        <taxon>Actinomycetes</taxon>
        <taxon>Micrococcales</taxon>
        <taxon>Intrasporangiaceae</taxon>
        <taxon>Intrasporangium</taxon>
    </lineage>
</organism>
<evidence type="ECO:0000259" key="1">
    <source>
        <dbReference type="Pfam" id="PF01909"/>
    </source>
</evidence>
<dbReference type="CDD" id="cd05403">
    <property type="entry name" value="NT_KNTase_like"/>
    <property type="match status" value="1"/>
</dbReference>
<dbReference type="SUPFAM" id="SSF81301">
    <property type="entry name" value="Nucleotidyltransferase"/>
    <property type="match status" value="1"/>
</dbReference>
<dbReference type="RefSeq" id="WP_013491206.1">
    <property type="nucleotide sequence ID" value="NC_014830.1"/>
</dbReference>
<dbReference type="AlphaFoldDB" id="E6S7I9"/>
<dbReference type="Gene3D" id="3.30.460.10">
    <property type="entry name" value="Beta Polymerase, domain 2"/>
    <property type="match status" value="1"/>
</dbReference>
<dbReference type="eggNOG" id="COG1708">
    <property type="taxonomic scope" value="Bacteria"/>
</dbReference>